<dbReference type="PaxDb" id="3880-AES75100"/>
<dbReference type="EMBL" id="BT145839">
    <property type="protein sequence ID" value="AFK45633.1"/>
    <property type="molecule type" value="mRNA"/>
</dbReference>
<dbReference type="Proteomes" id="UP000002051">
    <property type="component" value="Chromosome 6"/>
</dbReference>
<sequence>MAKIFNYVYALIMFLSLFLMGTSGMKYGCKHTGHCPRKMCGAKTTKCRNNKCQCVQL</sequence>
<reference evidence="5" key="4">
    <citation type="submission" date="2015-04" db="UniProtKB">
        <authorList>
            <consortium name="EnsemblPlants"/>
        </authorList>
    </citation>
    <scope>IDENTIFICATION</scope>
    <source>
        <strain evidence="5">cv. Jemalong A17</strain>
    </source>
</reference>
<name>G7KP36_MEDTR</name>
<reference evidence="4" key="2">
    <citation type="submission" date="2012-05" db="EMBL/GenBank/DDBJ databases">
        <authorList>
            <person name="Krishnakumar V."/>
            <person name="Cheung F."/>
            <person name="Xiao Y."/>
            <person name="Chan A."/>
            <person name="Moskal W.A."/>
            <person name="Town C.D."/>
        </authorList>
    </citation>
    <scope>NUCLEOTIDE SEQUENCE</scope>
</reference>
<dbReference type="GO" id="GO:0046872">
    <property type="term" value="F:metal ion binding"/>
    <property type="evidence" value="ECO:0007669"/>
    <property type="project" value="InterPro"/>
</dbReference>
<dbReference type="EMBL" id="CM001222">
    <property type="protein sequence ID" value="AES75100.1"/>
    <property type="molecule type" value="Genomic_DNA"/>
</dbReference>
<keyword evidence="6" id="KW-1185">Reference proteome</keyword>
<evidence type="ECO:0000313" key="3">
    <source>
        <dbReference type="EMBL" id="AES75100.1"/>
    </source>
</evidence>
<feature type="chain" id="PRO_5014573760" evidence="1">
    <location>
        <begin position="25"/>
        <end position="57"/>
    </location>
</feature>
<organism evidence="3 6">
    <name type="scientific">Medicago truncatula</name>
    <name type="common">Barrel medic</name>
    <name type="synonym">Medicago tribuloides</name>
    <dbReference type="NCBI Taxonomy" id="3880"/>
    <lineage>
        <taxon>Eukaryota</taxon>
        <taxon>Viridiplantae</taxon>
        <taxon>Streptophyta</taxon>
        <taxon>Embryophyta</taxon>
        <taxon>Tracheophyta</taxon>
        <taxon>Spermatophyta</taxon>
        <taxon>Magnoliopsida</taxon>
        <taxon>eudicotyledons</taxon>
        <taxon>Gunneridae</taxon>
        <taxon>Pentapetalae</taxon>
        <taxon>rosids</taxon>
        <taxon>fabids</taxon>
        <taxon>Fabales</taxon>
        <taxon>Fabaceae</taxon>
        <taxon>Papilionoideae</taxon>
        <taxon>50 kb inversion clade</taxon>
        <taxon>NPAAA clade</taxon>
        <taxon>Hologalegina</taxon>
        <taxon>IRL clade</taxon>
        <taxon>Trifolieae</taxon>
        <taxon>Medicago</taxon>
    </lineage>
</organism>
<dbReference type="AlphaFoldDB" id="G7KP36"/>
<evidence type="ECO:0000313" key="5">
    <source>
        <dbReference type="EnsemblPlants" id="AES75100"/>
    </source>
</evidence>
<protein>
    <submittedName>
        <fullName evidence="3">Late nodulin</fullName>
    </submittedName>
</protein>
<evidence type="ECO:0000313" key="6">
    <source>
        <dbReference type="Proteomes" id="UP000002051"/>
    </source>
</evidence>
<dbReference type="EnsemblPlants" id="AES75100">
    <property type="protein sequence ID" value="AES75100"/>
    <property type="gene ID" value="MTR_6g025460"/>
</dbReference>
<evidence type="ECO:0000313" key="4">
    <source>
        <dbReference type="EMBL" id="AFK45633.1"/>
    </source>
</evidence>
<feature type="domain" description="Late nodulin" evidence="2">
    <location>
        <begin position="1"/>
        <end position="53"/>
    </location>
</feature>
<reference evidence="3 6" key="3">
    <citation type="journal article" date="2014" name="BMC Genomics">
        <title>An improved genome release (version Mt4.0) for the model legume Medicago truncatula.</title>
        <authorList>
            <person name="Tang H."/>
            <person name="Krishnakumar V."/>
            <person name="Bidwell S."/>
            <person name="Rosen B."/>
            <person name="Chan A."/>
            <person name="Zhou S."/>
            <person name="Gentzbittel L."/>
            <person name="Childs K.L."/>
            <person name="Yandell M."/>
            <person name="Gundlach H."/>
            <person name="Mayer K.F."/>
            <person name="Schwartz D.C."/>
            <person name="Town C.D."/>
        </authorList>
    </citation>
    <scope>GENOME REANNOTATION</scope>
    <source>
        <strain evidence="5 6">cv. Jemalong A17</strain>
    </source>
</reference>
<reference evidence="3 6" key="1">
    <citation type="journal article" date="2011" name="Nature">
        <title>The Medicago genome provides insight into the evolution of rhizobial symbioses.</title>
        <authorList>
            <person name="Young N.D."/>
            <person name="Debelle F."/>
            <person name="Oldroyd G.E."/>
            <person name="Geurts R."/>
            <person name="Cannon S.B."/>
            <person name="Udvardi M.K."/>
            <person name="Benedito V.A."/>
            <person name="Mayer K.F."/>
            <person name="Gouzy J."/>
            <person name="Schoof H."/>
            <person name="Van de Peer Y."/>
            <person name="Proost S."/>
            <person name="Cook D.R."/>
            <person name="Meyers B.C."/>
            <person name="Spannagl M."/>
            <person name="Cheung F."/>
            <person name="De Mita S."/>
            <person name="Krishnakumar V."/>
            <person name="Gundlach H."/>
            <person name="Zhou S."/>
            <person name="Mudge J."/>
            <person name="Bharti A.K."/>
            <person name="Murray J.D."/>
            <person name="Naoumkina M.A."/>
            <person name="Rosen B."/>
            <person name="Silverstein K.A."/>
            <person name="Tang H."/>
            <person name="Rombauts S."/>
            <person name="Zhao P.X."/>
            <person name="Zhou P."/>
            <person name="Barbe V."/>
            <person name="Bardou P."/>
            <person name="Bechner M."/>
            <person name="Bellec A."/>
            <person name="Berger A."/>
            <person name="Berges H."/>
            <person name="Bidwell S."/>
            <person name="Bisseling T."/>
            <person name="Choisne N."/>
            <person name="Couloux A."/>
            <person name="Denny R."/>
            <person name="Deshpande S."/>
            <person name="Dai X."/>
            <person name="Doyle J.J."/>
            <person name="Dudez A.M."/>
            <person name="Farmer A.D."/>
            <person name="Fouteau S."/>
            <person name="Franken C."/>
            <person name="Gibelin C."/>
            <person name="Gish J."/>
            <person name="Goldstein S."/>
            <person name="Gonzalez A.J."/>
            <person name="Green P.J."/>
            <person name="Hallab A."/>
            <person name="Hartog M."/>
            <person name="Hua A."/>
            <person name="Humphray S.J."/>
            <person name="Jeong D.H."/>
            <person name="Jing Y."/>
            <person name="Jocker A."/>
            <person name="Kenton S.M."/>
            <person name="Kim D.J."/>
            <person name="Klee K."/>
            <person name="Lai H."/>
            <person name="Lang C."/>
            <person name="Lin S."/>
            <person name="Macmil S.L."/>
            <person name="Magdelenat G."/>
            <person name="Matthews L."/>
            <person name="McCorrison J."/>
            <person name="Monaghan E.L."/>
            <person name="Mun J.H."/>
            <person name="Najar F.Z."/>
            <person name="Nicholson C."/>
            <person name="Noirot C."/>
            <person name="O'Bleness M."/>
            <person name="Paule C.R."/>
            <person name="Poulain J."/>
            <person name="Prion F."/>
            <person name="Qin B."/>
            <person name="Qu C."/>
            <person name="Retzel E.F."/>
            <person name="Riddle C."/>
            <person name="Sallet E."/>
            <person name="Samain S."/>
            <person name="Samson N."/>
            <person name="Sanders I."/>
            <person name="Saurat O."/>
            <person name="Scarpelli C."/>
            <person name="Schiex T."/>
            <person name="Segurens B."/>
            <person name="Severin A.J."/>
            <person name="Sherrier D.J."/>
            <person name="Shi R."/>
            <person name="Sims S."/>
            <person name="Singer S.R."/>
            <person name="Sinharoy S."/>
            <person name="Sterck L."/>
            <person name="Viollet A."/>
            <person name="Wang B.B."/>
            <person name="Wang K."/>
            <person name="Wang M."/>
            <person name="Wang X."/>
            <person name="Warfsmann J."/>
            <person name="Weissenbach J."/>
            <person name="White D.D."/>
            <person name="White J.D."/>
            <person name="Wiley G.B."/>
            <person name="Wincker P."/>
            <person name="Xing Y."/>
            <person name="Yang L."/>
            <person name="Yao Z."/>
            <person name="Ying F."/>
            <person name="Zhai J."/>
            <person name="Zhou L."/>
            <person name="Zuber A."/>
            <person name="Denarie J."/>
            <person name="Dixon R.A."/>
            <person name="May G.D."/>
            <person name="Schwartz D.C."/>
            <person name="Rogers J."/>
            <person name="Quetier F."/>
            <person name="Town C.D."/>
            <person name="Roe B.A."/>
        </authorList>
    </citation>
    <scope>NUCLEOTIDE SEQUENCE [LARGE SCALE GENOMIC DNA]</scope>
    <source>
        <strain evidence="3">A17</strain>
        <strain evidence="5 6">cv. Jemalong A17</strain>
    </source>
</reference>
<evidence type="ECO:0000256" key="1">
    <source>
        <dbReference type="SAM" id="SignalP"/>
    </source>
</evidence>
<accession>G7KP36</accession>
<gene>
    <name evidence="3" type="ordered locus">MTR_6g025460</name>
</gene>
<feature type="signal peptide" evidence="1">
    <location>
        <begin position="1"/>
        <end position="24"/>
    </location>
</feature>
<dbReference type="Pfam" id="PF07127">
    <property type="entry name" value="Nodulin_late"/>
    <property type="match status" value="1"/>
</dbReference>
<proteinExistence type="evidence at transcript level"/>
<keyword evidence="1" id="KW-0732">Signal</keyword>
<dbReference type="HOGENOM" id="CLU_181053_0_0_1"/>
<dbReference type="InterPro" id="IPR009810">
    <property type="entry name" value="Nodulin_late_dom"/>
</dbReference>
<evidence type="ECO:0000259" key="2">
    <source>
        <dbReference type="Pfam" id="PF07127"/>
    </source>
</evidence>